<gene>
    <name evidence="2" type="ORF">B9Z19DRAFT_1126601</name>
</gene>
<evidence type="ECO:0000256" key="1">
    <source>
        <dbReference type="SAM" id="SignalP"/>
    </source>
</evidence>
<dbReference type="AlphaFoldDB" id="A0A2T6ZSV4"/>
<protein>
    <submittedName>
        <fullName evidence="2">Uncharacterized protein</fullName>
    </submittedName>
</protein>
<evidence type="ECO:0000313" key="3">
    <source>
        <dbReference type="Proteomes" id="UP000244722"/>
    </source>
</evidence>
<keyword evidence="1" id="KW-0732">Signal</keyword>
<dbReference type="OrthoDB" id="10621022at2759"/>
<keyword evidence="3" id="KW-1185">Reference proteome</keyword>
<feature type="chain" id="PRO_5015700709" evidence="1">
    <location>
        <begin position="24"/>
        <end position="201"/>
    </location>
</feature>
<reference evidence="2 3" key="1">
    <citation type="submission" date="2017-04" db="EMBL/GenBank/DDBJ databases">
        <title>Draft genome sequence of Tuber borchii Vittad., a whitish edible truffle.</title>
        <authorList>
            <consortium name="DOE Joint Genome Institute"/>
            <person name="Murat C."/>
            <person name="Kuo A."/>
            <person name="Barry K.W."/>
            <person name="Clum A."/>
            <person name="Dockter R.B."/>
            <person name="Fauchery L."/>
            <person name="Iotti M."/>
            <person name="Kohler A."/>
            <person name="Labutti K."/>
            <person name="Lindquist E.A."/>
            <person name="Lipzen A."/>
            <person name="Ohm R.A."/>
            <person name="Wang M."/>
            <person name="Grigoriev I.V."/>
            <person name="Zambonelli A."/>
            <person name="Martin F.M."/>
        </authorList>
    </citation>
    <scope>NUCLEOTIDE SEQUENCE [LARGE SCALE GENOMIC DNA]</scope>
    <source>
        <strain evidence="2 3">Tbo3840</strain>
    </source>
</reference>
<name>A0A2T6ZSV4_TUBBO</name>
<accession>A0A2T6ZSV4</accession>
<evidence type="ECO:0000313" key="2">
    <source>
        <dbReference type="EMBL" id="PUU78556.1"/>
    </source>
</evidence>
<feature type="signal peptide" evidence="1">
    <location>
        <begin position="1"/>
        <end position="23"/>
    </location>
</feature>
<sequence>MACEYYFSLILLGLSFITTLTAAAPASDCDIPADKAQAATLRDWVTGLAHAVNYAIETDSVISDLTKQCGALGQEKSEVIGVLDKVRIILTMQSMALLRPRVQPGNIGIPQGWLEALKSEQDVKDSEYLSQTPLFNVPFEPLTKLTTFLLPKFKKSMLAALFVKATGGNSHAGLDEGDAKSVAELSSESRCRVVLARNLLE</sequence>
<organism evidence="2 3">
    <name type="scientific">Tuber borchii</name>
    <name type="common">White truffle</name>
    <dbReference type="NCBI Taxonomy" id="42251"/>
    <lineage>
        <taxon>Eukaryota</taxon>
        <taxon>Fungi</taxon>
        <taxon>Dikarya</taxon>
        <taxon>Ascomycota</taxon>
        <taxon>Pezizomycotina</taxon>
        <taxon>Pezizomycetes</taxon>
        <taxon>Pezizales</taxon>
        <taxon>Tuberaceae</taxon>
        <taxon>Tuber</taxon>
    </lineage>
</organism>
<dbReference type="EMBL" id="NESQ01000116">
    <property type="protein sequence ID" value="PUU78556.1"/>
    <property type="molecule type" value="Genomic_DNA"/>
</dbReference>
<proteinExistence type="predicted"/>
<comment type="caution">
    <text evidence="2">The sequence shown here is derived from an EMBL/GenBank/DDBJ whole genome shotgun (WGS) entry which is preliminary data.</text>
</comment>
<dbReference type="Proteomes" id="UP000244722">
    <property type="component" value="Unassembled WGS sequence"/>
</dbReference>